<gene>
    <name evidence="3" type="ORF">ACFQ16_26685</name>
</gene>
<dbReference type="RefSeq" id="WP_345601771.1">
    <property type="nucleotide sequence ID" value="NZ_BAABLT010000049.1"/>
</dbReference>
<keyword evidence="1" id="KW-0812">Transmembrane</keyword>
<protein>
    <submittedName>
        <fullName evidence="3">MAB_1171c family putative transporter</fullName>
    </submittedName>
</protein>
<feature type="transmembrane region" description="Helical" evidence="1">
    <location>
        <begin position="105"/>
        <end position="122"/>
    </location>
</feature>
<sequence length="414" mass="44277">MLYTLGYALAGALMLAVVAAKFRAVLRDPGDVRVVGLAVAHLTLAVGFISAIPVSYLAIDRFSGVGNLATLVVYGSVTVCLGGCLVCHNALELPRPRAQAASRRQLVLTAVAVAAMAVLFAVADVHDASHPLDFDARYALDPVAVCFQLVWWSAYSTALVRIARVSRRVGRASQLPWLRAGLAVVAVGCVIALGYALGKATQVAAAWLGADLTWVSTALAPGLATLGAMTMAVGWSVPLVPRWTLRLRALRDLRPLHAALRTVAPALAGNTPAVTPLYRRLITINDLLRALRPHLDPDVDRLAREEADRMGLDGPERHAAVEAARIAAGLRAHADGRVFGDTAMIREYQPDDAEDPARTADMAAHGALLWRTPPGHPDHQLAPELRALCEIGRAWRLPHPLVPAVLTRLPTRSR</sequence>
<organism evidence="3 4">
    <name type="scientific">Saccharopolyspora rosea</name>
    <dbReference type="NCBI Taxonomy" id="524884"/>
    <lineage>
        <taxon>Bacteria</taxon>
        <taxon>Bacillati</taxon>
        <taxon>Actinomycetota</taxon>
        <taxon>Actinomycetes</taxon>
        <taxon>Pseudonocardiales</taxon>
        <taxon>Pseudonocardiaceae</taxon>
        <taxon>Saccharopolyspora</taxon>
    </lineage>
</organism>
<proteinExistence type="predicted"/>
<dbReference type="Pfam" id="PF20182">
    <property type="entry name" value="DUF6545"/>
    <property type="match status" value="1"/>
</dbReference>
<keyword evidence="1" id="KW-0472">Membrane</keyword>
<evidence type="ECO:0000313" key="3">
    <source>
        <dbReference type="EMBL" id="MFD0923345.1"/>
    </source>
</evidence>
<feature type="transmembrane region" description="Helical" evidence="1">
    <location>
        <begin position="175"/>
        <end position="198"/>
    </location>
</feature>
<keyword evidence="4" id="KW-1185">Reference proteome</keyword>
<feature type="transmembrane region" description="Helical" evidence="1">
    <location>
        <begin position="142"/>
        <end position="163"/>
    </location>
</feature>
<name>A0ABW3G2T7_9PSEU</name>
<evidence type="ECO:0000313" key="4">
    <source>
        <dbReference type="Proteomes" id="UP001597018"/>
    </source>
</evidence>
<dbReference type="EMBL" id="JBHTIW010000032">
    <property type="protein sequence ID" value="MFD0923345.1"/>
    <property type="molecule type" value="Genomic_DNA"/>
</dbReference>
<feature type="domain" description="DUF6545" evidence="2">
    <location>
        <begin position="242"/>
        <end position="396"/>
    </location>
</feature>
<evidence type="ECO:0000256" key="1">
    <source>
        <dbReference type="SAM" id="Phobius"/>
    </source>
</evidence>
<feature type="transmembrane region" description="Helical" evidence="1">
    <location>
        <begin position="6"/>
        <end position="22"/>
    </location>
</feature>
<dbReference type="InterPro" id="IPR050039">
    <property type="entry name" value="MAB_1171c-like"/>
</dbReference>
<accession>A0ABW3G2T7</accession>
<dbReference type="NCBIfam" id="NF042915">
    <property type="entry name" value="MAB_1171c_fam"/>
    <property type="match status" value="1"/>
</dbReference>
<dbReference type="InterPro" id="IPR046675">
    <property type="entry name" value="DUF6545"/>
</dbReference>
<reference evidence="4" key="1">
    <citation type="journal article" date="2019" name="Int. J. Syst. Evol. Microbiol.">
        <title>The Global Catalogue of Microorganisms (GCM) 10K type strain sequencing project: providing services to taxonomists for standard genome sequencing and annotation.</title>
        <authorList>
            <consortium name="The Broad Institute Genomics Platform"/>
            <consortium name="The Broad Institute Genome Sequencing Center for Infectious Disease"/>
            <person name="Wu L."/>
            <person name="Ma J."/>
        </authorList>
    </citation>
    <scope>NUCLEOTIDE SEQUENCE [LARGE SCALE GENOMIC DNA]</scope>
    <source>
        <strain evidence="4">CCUG 56401</strain>
    </source>
</reference>
<feature type="transmembrane region" description="Helical" evidence="1">
    <location>
        <begin position="34"/>
        <end position="59"/>
    </location>
</feature>
<comment type="caution">
    <text evidence="3">The sequence shown here is derived from an EMBL/GenBank/DDBJ whole genome shotgun (WGS) entry which is preliminary data.</text>
</comment>
<dbReference type="Proteomes" id="UP001597018">
    <property type="component" value="Unassembled WGS sequence"/>
</dbReference>
<evidence type="ECO:0000259" key="2">
    <source>
        <dbReference type="Pfam" id="PF20182"/>
    </source>
</evidence>
<keyword evidence="1" id="KW-1133">Transmembrane helix</keyword>
<feature type="transmembrane region" description="Helical" evidence="1">
    <location>
        <begin position="218"/>
        <end position="241"/>
    </location>
</feature>
<feature type="transmembrane region" description="Helical" evidence="1">
    <location>
        <begin position="71"/>
        <end position="93"/>
    </location>
</feature>